<evidence type="ECO:0000256" key="10">
    <source>
        <dbReference type="ARBA" id="ARBA00023136"/>
    </source>
</evidence>
<feature type="transmembrane region" description="Helical" evidence="11">
    <location>
        <begin position="89"/>
        <end position="110"/>
    </location>
</feature>
<evidence type="ECO:0000256" key="3">
    <source>
        <dbReference type="ARBA" id="ARBA00022448"/>
    </source>
</evidence>
<dbReference type="RefSeq" id="WP_054521894.1">
    <property type="nucleotide sequence ID" value="NZ_LGKO01000005.1"/>
</dbReference>
<comment type="caution">
    <text evidence="13">The sequence shown here is derived from an EMBL/GenBank/DDBJ whole genome shotgun (WGS) entry which is preliminary data.</text>
</comment>
<feature type="transmembrane region" description="Helical" evidence="11">
    <location>
        <begin position="60"/>
        <end position="83"/>
    </location>
</feature>
<sequence>MLQDYLPLFVILVVGFAVALIAVLLGMLFGPRRPTPRKAAPYESGIVPYGPGRRRMSIRFYLVAVLFILFDVEVVFVIFWAAAARQLGWLGFLAMLVFLIVLEVAHVYAWKKGALEWD</sequence>
<dbReference type="Proteomes" id="UP000050544">
    <property type="component" value="Unassembled WGS sequence"/>
</dbReference>
<keyword evidence="8 11" id="KW-1133">Transmembrane helix</keyword>
<evidence type="ECO:0000256" key="4">
    <source>
        <dbReference type="ARBA" id="ARBA00022475"/>
    </source>
</evidence>
<comment type="subcellular location">
    <subcellularLocation>
        <location evidence="11 12">Cell membrane</location>
        <topology evidence="11 12">Multi-pass membrane protein</topology>
    </subcellularLocation>
    <subcellularLocation>
        <location evidence="1">Membrane</location>
        <topology evidence="1">Multi-pass membrane protein</topology>
    </subcellularLocation>
</comment>
<comment type="subunit">
    <text evidence="11">NDH-1 is composed of 14 different subunits. Subunits NuoA, H, J, K, L, M, N constitute the membrane sector of the complex.</text>
</comment>
<keyword evidence="14" id="KW-1185">Reference proteome</keyword>
<dbReference type="PANTHER" id="PTHR11058:SF22">
    <property type="entry name" value="NADH-QUINONE OXIDOREDUCTASE SUBUNIT A"/>
    <property type="match status" value="1"/>
</dbReference>
<evidence type="ECO:0000256" key="5">
    <source>
        <dbReference type="ARBA" id="ARBA00022692"/>
    </source>
</evidence>
<evidence type="ECO:0000256" key="1">
    <source>
        <dbReference type="ARBA" id="ARBA00004141"/>
    </source>
</evidence>
<keyword evidence="9 11" id="KW-0520">NAD</keyword>
<feature type="transmembrane region" description="Helical" evidence="11">
    <location>
        <begin position="6"/>
        <end position="29"/>
    </location>
</feature>
<accession>A0A0P6YJ56</accession>
<dbReference type="InterPro" id="IPR023043">
    <property type="entry name" value="NAD(P)H_OxRDtase_bac/plastid"/>
</dbReference>
<reference evidence="13 14" key="1">
    <citation type="submission" date="2015-07" db="EMBL/GenBank/DDBJ databases">
        <title>Whole genome sequence of Thermanaerothrix daxensis DSM 23592.</title>
        <authorList>
            <person name="Hemp J."/>
            <person name="Ward L.M."/>
            <person name="Pace L.A."/>
            <person name="Fischer W.W."/>
        </authorList>
    </citation>
    <scope>NUCLEOTIDE SEQUENCE [LARGE SCALE GENOMIC DNA]</scope>
    <source>
        <strain evidence="13 14">GNS-1</strain>
    </source>
</reference>
<dbReference type="Gene3D" id="1.20.58.1610">
    <property type="entry name" value="NADH:ubiquinone/plastoquinone oxidoreductase, chain 3"/>
    <property type="match status" value="1"/>
</dbReference>
<gene>
    <name evidence="11" type="primary">nuoA</name>
    <name evidence="13" type="ORF">SE15_09585</name>
</gene>
<keyword evidence="11" id="KW-0830">Ubiquinone</keyword>
<dbReference type="STRING" id="869279.SE15_09585"/>
<evidence type="ECO:0000256" key="2">
    <source>
        <dbReference type="ARBA" id="ARBA00008472"/>
    </source>
</evidence>
<evidence type="ECO:0000256" key="6">
    <source>
        <dbReference type="ARBA" id="ARBA00022719"/>
    </source>
</evidence>
<dbReference type="GO" id="GO:0050136">
    <property type="term" value="F:NADH dehydrogenase (quinone) (non-electrogenic) activity"/>
    <property type="evidence" value="ECO:0007669"/>
    <property type="project" value="UniProtKB-UniRule"/>
</dbReference>
<dbReference type="GO" id="GO:0048038">
    <property type="term" value="F:quinone binding"/>
    <property type="evidence" value="ECO:0007669"/>
    <property type="project" value="UniProtKB-KW"/>
</dbReference>
<organism evidence="13 14">
    <name type="scientific">Thermanaerothrix daxensis</name>
    <dbReference type="NCBI Taxonomy" id="869279"/>
    <lineage>
        <taxon>Bacteria</taxon>
        <taxon>Bacillati</taxon>
        <taxon>Chloroflexota</taxon>
        <taxon>Anaerolineae</taxon>
        <taxon>Anaerolineales</taxon>
        <taxon>Anaerolineaceae</taxon>
        <taxon>Thermanaerothrix</taxon>
    </lineage>
</organism>
<proteinExistence type="inferred from homology"/>
<dbReference type="PATRIC" id="fig|869279.4.peg.1527"/>
<keyword evidence="7 11" id="KW-1278">Translocase</keyword>
<dbReference type="EC" id="7.1.1.-" evidence="11"/>
<keyword evidence="4 11" id="KW-1003">Cell membrane</keyword>
<evidence type="ECO:0000256" key="7">
    <source>
        <dbReference type="ARBA" id="ARBA00022967"/>
    </source>
</evidence>
<evidence type="ECO:0000313" key="13">
    <source>
        <dbReference type="EMBL" id="KPL82407.1"/>
    </source>
</evidence>
<evidence type="ECO:0000256" key="9">
    <source>
        <dbReference type="ARBA" id="ARBA00023027"/>
    </source>
</evidence>
<keyword evidence="3 11" id="KW-0813">Transport</keyword>
<name>A0A0P6YJ56_9CHLR</name>
<dbReference type="EMBL" id="LGKO01000005">
    <property type="protein sequence ID" value="KPL82407.1"/>
    <property type="molecule type" value="Genomic_DNA"/>
</dbReference>
<dbReference type="GO" id="GO:0008137">
    <property type="term" value="F:NADH dehydrogenase (ubiquinone) activity"/>
    <property type="evidence" value="ECO:0007669"/>
    <property type="project" value="InterPro"/>
</dbReference>
<keyword evidence="6 11" id="KW-0874">Quinone</keyword>
<comment type="similarity">
    <text evidence="2 11 12">Belongs to the complex I subunit 3 family.</text>
</comment>
<evidence type="ECO:0000313" key="14">
    <source>
        <dbReference type="Proteomes" id="UP000050544"/>
    </source>
</evidence>
<dbReference type="InterPro" id="IPR000440">
    <property type="entry name" value="NADH_UbQ/plastoQ_OxRdtase_su3"/>
</dbReference>
<protein>
    <recommendedName>
        <fullName evidence="11">NADH-quinone oxidoreductase subunit A</fullName>
        <ecNumber evidence="11">7.1.1.-</ecNumber>
    </recommendedName>
    <alternativeName>
        <fullName evidence="11">NADH dehydrogenase I subunit A</fullName>
    </alternativeName>
    <alternativeName>
        <fullName evidence="11">NDH-1 subunit A</fullName>
    </alternativeName>
    <alternativeName>
        <fullName evidence="11">NUO1</fullName>
    </alternativeName>
</protein>
<dbReference type="Pfam" id="PF00507">
    <property type="entry name" value="Oxidored_q4"/>
    <property type="match status" value="1"/>
</dbReference>
<keyword evidence="5 11" id="KW-0812">Transmembrane</keyword>
<dbReference type="AlphaFoldDB" id="A0A0P6YJ56"/>
<dbReference type="GO" id="GO:0005886">
    <property type="term" value="C:plasma membrane"/>
    <property type="evidence" value="ECO:0007669"/>
    <property type="project" value="UniProtKB-SubCell"/>
</dbReference>
<comment type="function">
    <text evidence="11">NDH-1 shuttles electrons from NADH, via FMN and iron-sulfur (Fe-S) centers, to quinones in the respiratory chain. The immediate electron acceptor for the enzyme in this species is believed to be ubiquinone. Couples the redox reaction to proton translocation (for every two electrons transferred, four hydrogen ions are translocated across the cytoplasmic membrane), and thus conserves the redox energy in a proton gradient.</text>
</comment>
<dbReference type="PANTHER" id="PTHR11058">
    <property type="entry name" value="NADH-UBIQUINONE OXIDOREDUCTASE CHAIN 3"/>
    <property type="match status" value="1"/>
</dbReference>
<dbReference type="HAMAP" id="MF_01394">
    <property type="entry name" value="NDH1_NuoA"/>
    <property type="match status" value="1"/>
</dbReference>
<evidence type="ECO:0000256" key="8">
    <source>
        <dbReference type="ARBA" id="ARBA00022989"/>
    </source>
</evidence>
<keyword evidence="10 11" id="KW-0472">Membrane</keyword>
<comment type="catalytic activity">
    <reaction evidence="11 12">
        <text>a quinone + NADH + 5 H(+)(in) = a quinol + NAD(+) + 4 H(+)(out)</text>
        <dbReference type="Rhea" id="RHEA:57888"/>
        <dbReference type="ChEBI" id="CHEBI:15378"/>
        <dbReference type="ChEBI" id="CHEBI:24646"/>
        <dbReference type="ChEBI" id="CHEBI:57540"/>
        <dbReference type="ChEBI" id="CHEBI:57945"/>
        <dbReference type="ChEBI" id="CHEBI:132124"/>
    </reaction>
</comment>
<evidence type="ECO:0000256" key="11">
    <source>
        <dbReference type="HAMAP-Rule" id="MF_01394"/>
    </source>
</evidence>
<dbReference type="OrthoDB" id="9791970at2"/>
<evidence type="ECO:0000256" key="12">
    <source>
        <dbReference type="RuleBase" id="RU003639"/>
    </source>
</evidence>
<dbReference type="InterPro" id="IPR038430">
    <property type="entry name" value="NDAH_ubi_oxred_su3_sf"/>
</dbReference>
<dbReference type="GO" id="GO:0030964">
    <property type="term" value="C:NADH dehydrogenase complex"/>
    <property type="evidence" value="ECO:0007669"/>
    <property type="project" value="TreeGrafter"/>
</dbReference>